<dbReference type="InterPro" id="IPR036899">
    <property type="entry name" value="Ribosomal_uL13_sf"/>
</dbReference>
<dbReference type="GO" id="GO:0017148">
    <property type="term" value="P:negative regulation of translation"/>
    <property type="evidence" value="ECO:0007669"/>
    <property type="project" value="TreeGrafter"/>
</dbReference>
<evidence type="ECO:0000313" key="5">
    <source>
        <dbReference type="EMBL" id="PWB68214.1"/>
    </source>
</evidence>
<dbReference type="GO" id="GO:0003735">
    <property type="term" value="F:structural constituent of ribosome"/>
    <property type="evidence" value="ECO:0007669"/>
    <property type="project" value="InterPro"/>
</dbReference>
<evidence type="ECO:0000256" key="2">
    <source>
        <dbReference type="ARBA" id="ARBA00022980"/>
    </source>
</evidence>
<dbReference type="InterPro" id="IPR005822">
    <property type="entry name" value="Ribosomal_uL13"/>
</dbReference>
<comment type="subunit">
    <text evidence="4">Part of the 50S ribosomal subunit.</text>
</comment>
<dbReference type="Proteomes" id="UP000250918">
    <property type="component" value="Unassembled WGS sequence"/>
</dbReference>
<dbReference type="PANTHER" id="PTHR11545">
    <property type="entry name" value="RIBOSOMAL PROTEIN L13"/>
    <property type="match status" value="1"/>
</dbReference>
<protein>
    <recommendedName>
        <fullName evidence="4">Large ribosomal subunit protein uL13</fullName>
    </recommendedName>
</protein>
<dbReference type="GO" id="GO:0003729">
    <property type="term" value="F:mRNA binding"/>
    <property type="evidence" value="ECO:0007669"/>
    <property type="project" value="TreeGrafter"/>
</dbReference>
<dbReference type="EMBL" id="PQAP01000211">
    <property type="protein sequence ID" value="PWB68214.1"/>
    <property type="molecule type" value="Genomic_DNA"/>
</dbReference>
<sequence length="144" mass="15979">MKTFIPKIDPANRKWYVVDLQGATLGRVAVQVAAILRGKTKPIFTPNIDCGDHVIAINAGGVKVTGASKPSQLTYYRYTGYPGGLRAVTFAEAMRKHPEDAFAHAVWRMLPKTKLGRKQFMKLHIYAGADHPHQAQKPEVLNLK</sequence>
<evidence type="ECO:0000256" key="4">
    <source>
        <dbReference type="HAMAP-Rule" id="MF_01366"/>
    </source>
</evidence>
<keyword evidence="3 4" id="KW-0687">Ribonucleoprotein</keyword>
<comment type="similarity">
    <text evidence="1 4">Belongs to the universal ribosomal protein uL13 family.</text>
</comment>
<dbReference type="GO" id="GO:0006412">
    <property type="term" value="P:translation"/>
    <property type="evidence" value="ECO:0007669"/>
    <property type="project" value="UniProtKB-UniRule"/>
</dbReference>
<reference evidence="5 6" key="1">
    <citation type="journal article" date="2018" name="ISME J.">
        <title>A methanotrophic archaeon couples anaerobic oxidation of methane to Fe(III) reduction.</title>
        <authorList>
            <person name="Cai C."/>
            <person name="Leu A.O."/>
            <person name="Xie G.J."/>
            <person name="Guo J."/>
            <person name="Feng Y."/>
            <person name="Zhao J.X."/>
            <person name="Tyson G.W."/>
            <person name="Yuan Z."/>
            <person name="Hu S."/>
        </authorList>
    </citation>
    <scope>NUCLEOTIDE SEQUENCE [LARGE SCALE GENOMIC DNA]</scope>
    <source>
        <strain evidence="5">FeB_12</strain>
    </source>
</reference>
<dbReference type="NCBIfam" id="TIGR01066">
    <property type="entry name" value="rplM_bact"/>
    <property type="match status" value="1"/>
</dbReference>
<organism evidence="5 6">
    <name type="scientific">candidate division GN15 bacterium</name>
    <dbReference type="NCBI Taxonomy" id="2072418"/>
    <lineage>
        <taxon>Bacteria</taxon>
        <taxon>candidate division GN15</taxon>
    </lineage>
</organism>
<gene>
    <name evidence="4" type="primary">rplM</name>
    <name evidence="5" type="ORF">C3F09_12080</name>
</gene>
<dbReference type="AlphaFoldDB" id="A0A855WXM7"/>
<evidence type="ECO:0000256" key="3">
    <source>
        <dbReference type="ARBA" id="ARBA00023274"/>
    </source>
</evidence>
<evidence type="ECO:0000256" key="1">
    <source>
        <dbReference type="ARBA" id="ARBA00006227"/>
    </source>
</evidence>
<dbReference type="InterPro" id="IPR005823">
    <property type="entry name" value="Ribosomal_uL13_bac-type"/>
</dbReference>
<keyword evidence="2 4" id="KW-0689">Ribosomal protein</keyword>
<dbReference type="SUPFAM" id="SSF52161">
    <property type="entry name" value="Ribosomal protein L13"/>
    <property type="match status" value="1"/>
</dbReference>
<dbReference type="GO" id="GO:0022625">
    <property type="term" value="C:cytosolic large ribosomal subunit"/>
    <property type="evidence" value="ECO:0007669"/>
    <property type="project" value="TreeGrafter"/>
</dbReference>
<comment type="function">
    <text evidence="4">This protein is one of the early assembly proteins of the 50S ribosomal subunit, although it is not seen to bind rRNA by itself. It is important during the early stages of 50S assembly.</text>
</comment>
<proteinExistence type="inferred from homology"/>
<dbReference type="Pfam" id="PF00572">
    <property type="entry name" value="Ribosomal_L13"/>
    <property type="match status" value="1"/>
</dbReference>
<name>A0A855WXM7_9BACT</name>
<dbReference type="CDD" id="cd00392">
    <property type="entry name" value="Ribosomal_L13"/>
    <property type="match status" value="1"/>
</dbReference>
<evidence type="ECO:0000313" key="6">
    <source>
        <dbReference type="Proteomes" id="UP000250918"/>
    </source>
</evidence>
<dbReference type="HAMAP" id="MF_01366">
    <property type="entry name" value="Ribosomal_uL13"/>
    <property type="match status" value="1"/>
</dbReference>
<comment type="caution">
    <text evidence="5">The sequence shown here is derived from an EMBL/GenBank/DDBJ whole genome shotgun (WGS) entry which is preliminary data.</text>
</comment>
<accession>A0A855WXM7</accession>
<dbReference type="PANTHER" id="PTHR11545:SF2">
    <property type="entry name" value="LARGE RIBOSOMAL SUBUNIT PROTEIN UL13M"/>
    <property type="match status" value="1"/>
</dbReference>
<dbReference type="PIRSF" id="PIRSF002181">
    <property type="entry name" value="Ribosomal_L13"/>
    <property type="match status" value="1"/>
</dbReference>
<dbReference type="Gene3D" id="3.90.1180.10">
    <property type="entry name" value="Ribosomal protein L13"/>
    <property type="match status" value="1"/>
</dbReference>